<evidence type="ECO:0000256" key="2">
    <source>
        <dbReference type="ARBA" id="ARBA00007757"/>
    </source>
</evidence>
<dbReference type="RefSeq" id="WP_141613731.1">
    <property type="nucleotide sequence ID" value="NZ_CP041253.1"/>
</dbReference>
<gene>
    <name evidence="11" type="ORF">FKX85_05280</name>
</gene>
<feature type="binding site" evidence="8">
    <location>
        <position position="307"/>
    </location>
    <ligand>
        <name>Fe cation</name>
        <dbReference type="ChEBI" id="CHEBI:24875"/>
    </ligand>
</feature>
<dbReference type="GO" id="GO:0006559">
    <property type="term" value="P:L-phenylalanine catabolic process"/>
    <property type="evidence" value="ECO:0007669"/>
    <property type="project" value="InterPro"/>
</dbReference>
<dbReference type="KEGG" id="echi:FKX85_05280"/>
<comment type="cofactor">
    <cofactor evidence="1 8">
        <name>Fe cation</name>
        <dbReference type="ChEBI" id="CHEBI:24875"/>
    </cofactor>
</comment>
<evidence type="ECO:0000259" key="10">
    <source>
        <dbReference type="Pfam" id="PF20510"/>
    </source>
</evidence>
<evidence type="ECO:0000256" key="6">
    <source>
        <dbReference type="ARBA" id="ARBA00023004"/>
    </source>
</evidence>
<feature type="binding site" evidence="8">
    <location>
        <position position="301"/>
    </location>
    <ligand>
        <name>Fe cation</name>
        <dbReference type="ChEBI" id="CHEBI:24875"/>
    </ligand>
</feature>
<dbReference type="OrthoDB" id="9768662at2"/>
<dbReference type="PANTHER" id="PTHR11056">
    <property type="entry name" value="HOMOGENTISATE 1,2-DIOXYGENASE"/>
    <property type="match status" value="1"/>
</dbReference>
<dbReference type="Pfam" id="PF20510">
    <property type="entry name" value="HgmA_N"/>
    <property type="match status" value="1"/>
</dbReference>
<evidence type="ECO:0000313" key="12">
    <source>
        <dbReference type="Proteomes" id="UP000316614"/>
    </source>
</evidence>
<dbReference type="GO" id="GO:0046872">
    <property type="term" value="F:metal ion binding"/>
    <property type="evidence" value="ECO:0007669"/>
    <property type="project" value="UniProtKB-KW"/>
</dbReference>
<dbReference type="InterPro" id="IPR046452">
    <property type="entry name" value="HgmA_N"/>
</dbReference>
<keyword evidence="4 11" id="KW-0223">Dioxygenase</keyword>
<dbReference type="GO" id="GO:0006570">
    <property type="term" value="P:tyrosine metabolic process"/>
    <property type="evidence" value="ECO:0007669"/>
    <property type="project" value="InterPro"/>
</dbReference>
<evidence type="ECO:0000313" key="11">
    <source>
        <dbReference type="EMBL" id="QDH78475.1"/>
    </source>
</evidence>
<feature type="active site" description="Proton acceptor" evidence="7">
    <location>
        <position position="264"/>
    </location>
</feature>
<keyword evidence="6 8" id="KW-0408">Iron</keyword>
<feature type="domain" description="Homogentisate 1,2-dioxygenase C-terminal" evidence="9">
    <location>
        <begin position="274"/>
        <end position="385"/>
    </location>
</feature>
<reference evidence="11 12" key="1">
    <citation type="submission" date="2019-06" db="EMBL/GenBank/DDBJ databases">
        <title>Echinicola alkalisoli sp. nov. isolated from saline soil.</title>
        <authorList>
            <person name="Sun J.-Q."/>
            <person name="Xu L."/>
        </authorList>
    </citation>
    <scope>NUCLEOTIDE SEQUENCE [LARGE SCALE GENOMIC DNA]</scope>
    <source>
        <strain evidence="11 12">LN3S3</strain>
    </source>
</reference>
<evidence type="ECO:0000256" key="5">
    <source>
        <dbReference type="ARBA" id="ARBA00023002"/>
    </source>
</evidence>
<dbReference type="EMBL" id="CP041253">
    <property type="protein sequence ID" value="QDH78475.1"/>
    <property type="molecule type" value="Genomic_DNA"/>
</dbReference>
<evidence type="ECO:0000256" key="8">
    <source>
        <dbReference type="PIRSR" id="PIRSR605708-2"/>
    </source>
</evidence>
<proteinExistence type="inferred from homology"/>
<dbReference type="AlphaFoldDB" id="A0A514CF59"/>
<dbReference type="InterPro" id="IPR046451">
    <property type="entry name" value="HgmA_C"/>
</dbReference>
<protein>
    <submittedName>
        <fullName evidence="11">Homogentisate 1,2-dioxygenase</fullName>
    </submittedName>
</protein>
<accession>A0A514CF59</accession>
<dbReference type="PANTHER" id="PTHR11056:SF0">
    <property type="entry name" value="HOMOGENTISATE 1,2-DIOXYGENASE"/>
    <property type="match status" value="1"/>
</dbReference>
<evidence type="ECO:0000259" key="9">
    <source>
        <dbReference type="Pfam" id="PF04209"/>
    </source>
</evidence>
<evidence type="ECO:0000256" key="7">
    <source>
        <dbReference type="PIRSR" id="PIRSR605708-1"/>
    </source>
</evidence>
<evidence type="ECO:0000256" key="1">
    <source>
        <dbReference type="ARBA" id="ARBA00001962"/>
    </source>
</evidence>
<dbReference type="Proteomes" id="UP000316614">
    <property type="component" value="Chromosome"/>
</dbReference>
<feature type="domain" description="Homogentisate 1,2-dioxygenase N-terminal" evidence="10">
    <location>
        <begin position="110"/>
        <end position="250"/>
    </location>
</feature>
<keyword evidence="5" id="KW-0560">Oxidoreductase</keyword>
<evidence type="ECO:0000256" key="3">
    <source>
        <dbReference type="ARBA" id="ARBA00022723"/>
    </source>
</evidence>
<dbReference type="InterPro" id="IPR011051">
    <property type="entry name" value="RmlC_Cupin_sf"/>
</dbReference>
<sequence>MAFYHRLGEFPPKRHTQFRQPDGSLYKEELVSSKGFSGIYSTMYHIHNPNRVSSIGKPQIYSWEIASDYGLRQTHLNTSKVTSTGSDYLTARKMLLKNPDVMMGICIPENQKMDYYFKNADGDEVIFIHEGKGMLLSQFGRLEVKAGDYVVIPRTTIYRFEWKKGKVRLLVIEASSPIETVRRYRNEVGQLLEHSPYCERDIRVPDKLVIEKEQGDYLVQIKKNGHLYPYFYRHSPLDVVGWDGYLYPYALSIHDFEPITGRIHQPPPVHQTFQSAGFVICSFVPRLFDYHPQSIPAPYNHSNIDSDEVLYYVDGEFMSRKGIQAGSFTLHMGGLPHGPHPGLVEKSIGATKTEETAVMLDTFRSLQPTQDALQFVDKNYPMSWTE</sequence>
<feature type="binding site" evidence="8">
    <location>
        <position position="337"/>
    </location>
    <ligand>
        <name>Fe cation</name>
        <dbReference type="ChEBI" id="CHEBI:24875"/>
    </ligand>
</feature>
<dbReference type="SUPFAM" id="SSF51182">
    <property type="entry name" value="RmlC-like cupins"/>
    <property type="match status" value="1"/>
</dbReference>
<comment type="similarity">
    <text evidence="2">Belongs to the homogentisate dioxygenase family.</text>
</comment>
<name>A0A514CF59_9BACT</name>
<keyword evidence="3 8" id="KW-0479">Metal-binding</keyword>
<evidence type="ECO:0000256" key="4">
    <source>
        <dbReference type="ARBA" id="ARBA00022964"/>
    </source>
</evidence>
<dbReference type="InterPro" id="IPR014710">
    <property type="entry name" value="RmlC-like_jellyroll"/>
</dbReference>
<dbReference type="GO" id="GO:0005737">
    <property type="term" value="C:cytoplasm"/>
    <property type="evidence" value="ECO:0007669"/>
    <property type="project" value="TreeGrafter"/>
</dbReference>
<keyword evidence="12" id="KW-1185">Reference proteome</keyword>
<dbReference type="InterPro" id="IPR005708">
    <property type="entry name" value="Homogentis_dOase"/>
</dbReference>
<dbReference type="GO" id="GO:0004411">
    <property type="term" value="F:homogentisate 1,2-dioxygenase activity"/>
    <property type="evidence" value="ECO:0007669"/>
    <property type="project" value="InterPro"/>
</dbReference>
<dbReference type="Gene3D" id="2.60.120.10">
    <property type="entry name" value="Jelly Rolls"/>
    <property type="match status" value="1"/>
</dbReference>
<dbReference type="Pfam" id="PF04209">
    <property type="entry name" value="HgmA_C"/>
    <property type="match status" value="1"/>
</dbReference>
<organism evidence="11 12">
    <name type="scientific">Echinicola soli</name>
    <dbReference type="NCBI Taxonomy" id="2591634"/>
    <lineage>
        <taxon>Bacteria</taxon>
        <taxon>Pseudomonadati</taxon>
        <taxon>Bacteroidota</taxon>
        <taxon>Cytophagia</taxon>
        <taxon>Cytophagales</taxon>
        <taxon>Cyclobacteriaceae</taxon>
        <taxon>Echinicola</taxon>
    </lineage>
</organism>